<dbReference type="GO" id="GO:0000156">
    <property type="term" value="F:phosphorelay response regulator activity"/>
    <property type="evidence" value="ECO:0007669"/>
    <property type="project" value="TreeGrafter"/>
</dbReference>
<evidence type="ECO:0000256" key="2">
    <source>
        <dbReference type="ARBA" id="ARBA00023012"/>
    </source>
</evidence>
<dbReference type="GO" id="GO:0000976">
    <property type="term" value="F:transcription cis-regulatory region binding"/>
    <property type="evidence" value="ECO:0007669"/>
    <property type="project" value="TreeGrafter"/>
</dbReference>
<dbReference type="SMART" id="SM00091">
    <property type="entry name" value="PAS"/>
    <property type="match status" value="1"/>
</dbReference>
<evidence type="ECO:0000256" key="3">
    <source>
        <dbReference type="ARBA" id="ARBA00023125"/>
    </source>
</evidence>
<dbReference type="PATRIC" id="fig|2162.9.peg.980"/>
<evidence type="ECO:0000259" key="6">
    <source>
        <dbReference type="PROSITE" id="PS50112"/>
    </source>
</evidence>
<evidence type="ECO:0000259" key="5">
    <source>
        <dbReference type="PROSITE" id="PS50110"/>
    </source>
</evidence>
<evidence type="ECO:0000256" key="1">
    <source>
        <dbReference type="ARBA" id="ARBA00022553"/>
    </source>
</evidence>
<dbReference type="SMART" id="SM00448">
    <property type="entry name" value="REC"/>
    <property type="match status" value="1"/>
</dbReference>
<dbReference type="InterPro" id="IPR001789">
    <property type="entry name" value="Sig_transdc_resp-reg_receiver"/>
</dbReference>
<gene>
    <name evidence="7" type="ORF">DSM1535_0947</name>
</gene>
<dbReference type="InterPro" id="IPR013656">
    <property type="entry name" value="PAS_4"/>
</dbReference>
<dbReference type="KEGG" id="mfi:DSM1535_0947"/>
<dbReference type="PANTHER" id="PTHR48111:SF40">
    <property type="entry name" value="PHOSPHATE REGULON TRANSCRIPTIONAL REGULATORY PROTEIN PHOB"/>
    <property type="match status" value="1"/>
</dbReference>
<dbReference type="InterPro" id="IPR011006">
    <property type="entry name" value="CheY-like_superfamily"/>
</dbReference>
<name>A0A090I5K6_METFO</name>
<dbReference type="SUPFAM" id="SSF55785">
    <property type="entry name" value="PYP-like sensor domain (PAS domain)"/>
    <property type="match status" value="1"/>
</dbReference>
<sequence>MLKQSKILVVEDEALTGMELEKKLVQWGYDVVGIVSSGEDAVEKALELEPDLILMDILLKGYMNGVEAAKIIKKNQEIPIIYLTAYSNMETFQDAKITQPQAYLIKPFDETELKFAIEIAFYCHKCQSNLRESEEHYRILAESAPDLIFVINKDLTVDYVNESSMEYLKLEKAEVLGKSVQDVFSQQFFQPHIKELKKVFGTGQSVRVKNIFQFPEGEVWLDTLLKPLKNKKGEIYAVLGISRDISDDKLDEIGD</sequence>
<keyword evidence="2" id="KW-0902">Two-component regulatory system</keyword>
<proteinExistence type="predicted"/>
<feature type="domain" description="PAS" evidence="6">
    <location>
        <begin position="133"/>
        <end position="191"/>
    </location>
</feature>
<keyword evidence="3" id="KW-0238">DNA-binding</keyword>
<dbReference type="PROSITE" id="PS50110">
    <property type="entry name" value="RESPONSE_REGULATORY"/>
    <property type="match status" value="1"/>
</dbReference>
<feature type="domain" description="Response regulatory" evidence="5">
    <location>
        <begin position="6"/>
        <end position="121"/>
    </location>
</feature>
<keyword evidence="1 4" id="KW-0597">Phosphoprotein</keyword>
<organism evidence="7">
    <name type="scientific">Methanobacterium formicicum</name>
    <dbReference type="NCBI Taxonomy" id="2162"/>
    <lineage>
        <taxon>Archaea</taxon>
        <taxon>Methanobacteriati</taxon>
        <taxon>Methanobacteriota</taxon>
        <taxon>Methanomada group</taxon>
        <taxon>Methanobacteria</taxon>
        <taxon>Methanobacteriales</taxon>
        <taxon>Methanobacteriaceae</taxon>
        <taxon>Methanobacterium</taxon>
    </lineage>
</organism>
<dbReference type="Pfam" id="PF08448">
    <property type="entry name" value="PAS_4"/>
    <property type="match status" value="1"/>
</dbReference>
<dbReference type="AlphaFoldDB" id="A0A090I5K6"/>
<dbReference type="GO" id="GO:0006355">
    <property type="term" value="P:regulation of DNA-templated transcription"/>
    <property type="evidence" value="ECO:0007669"/>
    <property type="project" value="TreeGrafter"/>
</dbReference>
<dbReference type="InterPro" id="IPR000014">
    <property type="entry name" value="PAS"/>
</dbReference>
<dbReference type="InterPro" id="IPR039420">
    <property type="entry name" value="WalR-like"/>
</dbReference>
<feature type="modified residue" description="4-aspartylphosphate" evidence="4">
    <location>
        <position position="56"/>
    </location>
</feature>
<dbReference type="RefSeq" id="WP_048072531.1">
    <property type="nucleotide sequence ID" value="NZ_JARVXG010000052.1"/>
</dbReference>
<dbReference type="EMBL" id="LN515531">
    <property type="protein sequence ID" value="CEA13300.1"/>
    <property type="molecule type" value="Genomic_DNA"/>
</dbReference>
<dbReference type="PROSITE" id="PS50112">
    <property type="entry name" value="PAS"/>
    <property type="match status" value="1"/>
</dbReference>
<evidence type="ECO:0000313" key="7">
    <source>
        <dbReference type="EMBL" id="CEA13300.1"/>
    </source>
</evidence>
<dbReference type="GO" id="GO:0005829">
    <property type="term" value="C:cytosol"/>
    <property type="evidence" value="ECO:0007669"/>
    <property type="project" value="TreeGrafter"/>
</dbReference>
<dbReference type="CDD" id="cd17534">
    <property type="entry name" value="REC_DC-like"/>
    <property type="match status" value="1"/>
</dbReference>
<dbReference type="PANTHER" id="PTHR48111">
    <property type="entry name" value="REGULATOR OF RPOS"/>
    <property type="match status" value="1"/>
</dbReference>
<protein>
    <submittedName>
        <fullName evidence="7">Signal transduction histidine kinase</fullName>
    </submittedName>
</protein>
<dbReference type="Gene3D" id="3.30.450.20">
    <property type="entry name" value="PAS domain"/>
    <property type="match status" value="1"/>
</dbReference>
<dbReference type="GO" id="GO:0032993">
    <property type="term" value="C:protein-DNA complex"/>
    <property type="evidence" value="ECO:0007669"/>
    <property type="project" value="TreeGrafter"/>
</dbReference>
<keyword evidence="7" id="KW-0418">Kinase</keyword>
<keyword evidence="7" id="KW-0808">Transferase</keyword>
<dbReference type="SUPFAM" id="SSF52172">
    <property type="entry name" value="CheY-like"/>
    <property type="match status" value="1"/>
</dbReference>
<evidence type="ECO:0000256" key="4">
    <source>
        <dbReference type="PROSITE-ProRule" id="PRU00169"/>
    </source>
</evidence>
<dbReference type="GO" id="GO:0016301">
    <property type="term" value="F:kinase activity"/>
    <property type="evidence" value="ECO:0007669"/>
    <property type="project" value="UniProtKB-KW"/>
</dbReference>
<dbReference type="Gene3D" id="3.40.50.2300">
    <property type="match status" value="1"/>
</dbReference>
<accession>A0A090I5K6</accession>
<dbReference type="NCBIfam" id="TIGR00229">
    <property type="entry name" value="sensory_box"/>
    <property type="match status" value="1"/>
</dbReference>
<dbReference type="InterPro" id="IPR035965">
    <property type="entry name" value="PAS-like_dom_sf"/>
</dbReference>
<reference evidence="7" key="1">
    <citation type="submission" date="2014-08" db="EMBL/GenBank/DDBJ databases">
        <authorList>
            <person name="Wibberg D."/>
        </authorList>
    </citation>
    <scope>NUCLEOTIDE SEQUENCE</scope>
</reference>
<dbReference type="CDD" id="cd00130">
    <property type="entry name" value="PAS"/>
    <property type="match status" value="1"/>
</dbReference>
<dbReference type="Pfam" id="PF00072">
    <property type="entry name" value="Response_reg"/>
    <property type="match status" value="1"/>
</dbReference>